<sequence length="152" mass="17469">MKFVSNLALLLKAGLLLLLAARVCPSVTGCDRRLYETGINNFCFEQFQLDMGRLNSGLWCTWPETMEIYEGLTNCTYQLALRMDCFWPNRVVDGFFMQIHRRYFHHCPSTGRLLREPPISILAPFIGVSVLITLLMTAVVVWRSKRTQGMLC</sequence>
<organism evidence="16 17">
    <name type="scientific">Characodon lateralis</name>
    <dbReference type="NCBI Taxonomy" id="208331"/>
    <lineage>
        <taxon>Eukaryota</taxon>
        <taxon>Metazoa</taxon>
        <taxon>Chordata</taxon>
        <taxon>Craniata</taxon>
        <taxon>Vertebrata</taxon>
        <taxon>Euteleostomi</taxon>
        <taxon>Actinopterygii</taxon>
        <taxon>Neopterygii</taxon>
        <taxon>Teleostei</taxon>
        <taxon>Neoteleostei</taxon>
        <taxon>Acanthomorphata</taxon>
        <taxon>Ovalentaria</taxon>
        <taxon>Atherinomorphae</taxon>
        <taxon>Cyprinodontiformes</taxon>
        <taxon>Goodeidae</taxon>
        <taxon>Characodon</taxon>
    </lineage>
</organism>
<evidence type="ECO:0000313" key="17">
    <source>
        <dbReference type="Proteomes" id="UP001352852"/>
    </source>
</evidence>
<comment type="caution">
    <text evidence="16">The sequence shown here is derived from an EMBL/GenBank/DDBJ whole genome shotgun (WGS) entry which is preliminary data.</text>
</comment>
<dbReference type="Pfam" id="PF04901">
    <property type="entry name" value="RAMP"/>
    <property type="match status" value="1"/>
</dbReference>
<dbReference type="EMBL" id="JAHUTJ010000611">
    <property type="protein sequence ID" value="MED6263956.1"/>
    <property type="molecule type" value="Genomic_DNA"/>
</dbReference>
<dbReference type="Proteomes" id="UP001352852">
    <property type="component" value="Unassembled WGS sequence"/>
</dbReference>
<evidence type="ECO:0000256" key="7">
    <source>
        <dbReference type="ARBA" id="ARBA00022989"/>
    </source>
</evidence>
<comment type="subunit">
    <text evidence="13">Heterodimer of CALCRL and RAMP1; the interaction induces allosteric modulation of CALCRL function and CGRP1/CALCA and CGRP2/CALCB ligand specificity. Heterodimer of CALCR and RAMP1; interaction forms the AMYR1 receptor complex for amylin/IAPP and CGRP1/CALCA ligands.</text>
</comment>
<feature type="chain" id="PRO_5047299117" description="Receptor activity-modifying protein 1" evidence="15">
    <location>
        <begin position="26"/>
        <end position="152"/>
    </location>
</feature>
<evidence type="ECO:0000256" key="6">
    <source>
        <dbReference type="ARBA" id="ARBA00022729"/>
    </source>
</evidence>
<keyword evidence="5 14" id="KW-0812">Transmembrane</keyword>
<dbReference type="Gene3D" id="1.10.150.510">
    <property type="entry name" value="Receptor activity modifying family"/>
    <property type="match status" value="1"/>
</dbReference>
<keyword evidence="7 14" id="KW-1133">Transmembrane helix</keyword>
<evidence type="ECO:0000256" key="1">
    <source>
        <dbReference type="ARBA" id="ARBA00004251"/>
    </source>
</evidence>
<keyword evidence="3" id="KW-0813">Transport</keyword>
<comment type="similarity">
    <text evidence="2">Belongs to the RAMP family.</text>
</comment>
<evidence type="ECO:0000256" key="10">
    <source>
        <dbReference type="ARBA" id="ARBA00023170"/>
    </source>
</evidence>
<evidence type="ECO:0000256" key="12">
    <source>
        <dbReference type="ARBA" id="ARBA00049570"/>
    </source>
</evidence>
<evidence type="ECO:0000256" key="2">
    <source>
        <dbReference type="ARBA" id="ARBA00007087"/>
    </source>
</evidence>
<keyword evidence="6 15" id="KW-0732">Signal</keyword>
<feature type="signal peptide" evidence="15">
    <location>
        <begin position="1"/>
        <end position="25"/>
    </location>
</feature>
<evidence type="ECO:0000256" key="15">
    <source>
        <dbReference type="SAM" id="SignalP"/>
    </source>
</evidence>
<dbReference type="InterPro" id="IPR038126">
    <property type="entry name" value="RAMP_sf"/>
</dbReference>
<reference evidence="16 17" key="1">
    <citation type="submission" date="2021-06" db="EMBL/GenBank/DDBJ databases">
        <authorList>
            <person name="Palmer J.M."/>
        </authorList>
    </citation>
    <scope>NUCLEOTIDE SEQUENCE [LARGE SCALE GENOMIC DNA]</scope>
    <source>
        <strain evidence="16 17">CL_MEX2019</strain>
        <tissue evidence="16">Muscle</tissue>
    </source>
</reference>
<evidence type="ECO:0000256" key="8">
    <source>
        <dbReference type="ARBA" id="ARBA00023136"/>
    </source>
</evidence>
<evidence type="ECO:0000256" key="3">
    <source>
        <dbReference type="ARBA" id="ARBA00022448"/>
    </source>
</evidence>
<dbReference type="InterPro" id="IPR006985">
    <property type="entry name" value="RAMP"/>
</dbReference>
<comment type="function">
    <text evidence="12">Accessory protein that interacts with and modulates the function of G-protein coupled receptors including calcitonin gene-related peptide type 1 receptor (CALCRL) and calcitonin receptor (CALCR). Required for the transport of CALCRL to the plasma membrane. Together with CALCRL, form the receptor complex for the calcitonin gene-related peptides CGRP1/CALCA and CGRP2/CALCB. Together with CALCR, form the AMYR1 receptor complex for amylin/IAPP and CGRP1/CALCA.</text>
</comment>
<keyword evidence="17" id="KW-1185">Reference proteome</keyword>
<feature type="transmembrane region" description="Helical" evidence="14">
    <location>
        <begin position="121"/>
        <end position="142"/>
    </location>
</feature>
<comment type="subcellular location">
    <subcellularLocation>
        <location evidence="1">Cell membrane</location>
        <topology evidence="1">Single-pass type I membrane protein</topology>
    </subcellularLocation>
</comment>
<proteinExistence type="inferred from homology"/>
<evidence type="ECO:0000256" key="5">
    <source>
        <dbReference type="ARBA" id="ARBA00022692"/>
    </source>
</evidence>
<evidence type="ECO:0000313" key="16">
    <source>
        <dbReference type="EMBL" id="MED6263956.1"/>
    </source>
</evidence>
<gene>
    <name evidence="16" type="ORF">CHARACLAT_009881</name>
</gene>
<keyword evidence="10" id="KW-0675">Receptor</keyword>
<evidence type="ECO:0000256" key="11">
    <source>
        <dbReference type="ARBA" id="ARBA00041071"/>
    </source>
</evidence>
<protein>
    <recommendedName>
        <fullName evidence="11">Receptor activity-modifying protein 1</fullName>
    </recommendedName>
</protein>
<accession>A0ABU7CPB3</accession>
<dbReference type="PANTHER" id="PTHR14076">
    <property type="entry name" value="RECEPTOR ACTIVITY MODIFYING PROTEIN RAMP"/>
    <property type="match status" value="1"/>
</dbReference>
<keyword evidence="4" id="KW-1003">Cell membrane</keyword>
<keyword evidence="8 14" id="KW-0472">Membrane</keyword>
<evidence type="ECO:0000256" key="13">
    <source>
        <dbReference type="ARBA" id="ARBA00049674"/>
    </source>
</evidence>
<dbReference type="PANTHER" id="PTHR14076:SF3">
    <property type="entry name" value="RECEPTOR ACTIVITY-MODIFYING PROTEIN 1"/>
    <property type="match status" value="1"/>
</dbReference>
<evidence type="ECO:0000256" key="4">
    <source>
        <dbReference type="ARBA" id="ARBA00022475"/>
    </source>
</evidence>
<keyword evidence="9" id="KW-1015">Disulfide bond</keyword>
<evidence type="ECO:0000256" key="14">
    <source>
        <dbReference type="SAM" id="Phobius"/>
    </source>
</evidence>
<name>A0ABU7CPB3_9TELE</name>
<evidence type="ECO:0000256" key="9">
    <source>
        <dbReference type="ARBA" id="ARBA00023157"/>
    </source>
</evidence>